<organism evidence="2 3">
    <name type="scientific">Eumeta variegata</name>
    <name type="common">Bagworm moth</name>
    <name type="synonym">Eumeta japonica</name>
    <dbReference type="NCBI Taxonomy" id="151549"/>
    <lineage>
        <taxon>Eukaryota</taxon>
        <taxon>Metazoa</taxon>
        <taxon>Ecdysozoa</taxon>
        <taxon>Arthropoda</taxon>
        <taxon>Hexapoda</taxon>
        <taxon>Insecta</taxon>
        <taxon>Pterygota</taxon>
        <taxon>Neoptera</taxon>
        <taxon>Endopterygota</taxon>
        <taxon>Lepidoptera</taxon>
        <taxon>Glossata</taxon>
        <taxon>Ditrysia</taxon>
        <taxon>Tineoidea</taxon>
        <taxon>Psychidae</taxon>
        <taxon>Oiketicinae</taxon>
        <taxon>Eumeta</taxon>
    </lineage>
</organism>
<dbReference type="OrthoDB" id="7492529at2759"/>
<dbReference type="Proteomes" id="UP000299102">
    <property type="component" value="Unassembled WGS sequence"/>
</dbReference>
<dbReference type="AlphaFoldDB" id="A0A4C1Z590"/>
<protein>
    <submittedName>
        <fullName evidence="2">Uncharacterized protein</fullName>
    </submittedName>
</protein>
<keyword evidence="3" id="KW-1185">Reference proteome</keyword>
<comment type="caution">
    <text evidence="2">The sequence shown here is derived from an EMBL/GenBank/DDBJ whole genome shotgun (WGS) entry which is preliminary data.</text>
</comment>
<dbReference type="EMBL" id="BGZK01001529">
    <property type="protein sequence ID" value="GBP81765.1"/>
    <property type="molecule type" value="Genomic_DNA"/>
</dbReference>
<evidence type="ECO:0000313" key="3">
    <source>
        <dbReference type="Proteomes" id="UP000299102"/>
    </source>
</evidence>
<proteinExistence type="predicted"/>
<feature type="region of interest" description="Disordered" evidence="1">
    <location>
        <begin position="80"/>
        <end position="99"/>
    </location>
</feature>
<gene>
    <name evidence="2" type="ORF">EVAR_90992_1</name>
</gene>
<name>A0A4C1Z590_EUMVA</name>
<evidence type="ECO:0000313" key="2">
    <source>
        <dbReference type="EMBL" id="GBP81765.1"/>
    </source>
</evidence>
<reference evidence="2 3" key="1">
    <citation type="journal article" date="2019" name="Commun. Biol.">
        <title>The bagworm genome reveals a unique fibroin gene that provides high tensile strength.</title>
        <authorList>
            <person name="Kono N."/>
            <person name="Nakamura H."/>
            <person name="Ohtoshi R."/>
            <person name="Tomita M."/>
            <person name="Numata K."/>
            <person name="Arakawa K."/>
        </authorList>
    </citation>
    <scope>NUCLEOTIDE SEQUENCE [LARGE SCALE GENOMIC DNA]</scope>
</reference>
<sequence length="136" mass="14876">MATVSQGLSNEDLGEYNNNYEVLAALKNWSEKQTKAGLSLYIAGPVELFLDSINATNESSTVLVSQPQRRATLFRINETKLAPSGPRRRSATSTSSEFCAASTQQARRVIRVTWQAAAGTSLMQGEKEMKEIHPVA</sequence>
<evidence type="ECO:0000256" key="1">
    <source>
        <dbReference type="SAM" id="MobiDB-lite"/>
    </source>
</evidence>
<accession>A0A4C1Z590</accession>